<evidence type="ECO:0000313" key="1">
    <source>
        <dbReference type="EMBL" id="CBK80222.1"/>
    </source>
</evidence>
<dbReference type="EMBL" id="FP929038">
    <property type="protein sequence ID" value="CBK80222.1"/>
    <property type="molecule type" value="Genomic_DNA"/>
</dbReference>
<dbReference type="HOGENOM" id="CLU_3373190_0_0_9"/>
<name>D4J7A1_9FIRM</name>
<reference evidence="1 2" key="2">
    <citation type="submission" date="2010-03" db="EMBL/GenBank/DDBJ databases">
        <authorList>
            <person name="Pajon A."/>
        </authorList>
    </citation>
    <scope>NUCLEOTIDE SEQUENCE [LARGE SCALE GENOMIC DNA]</scope>
    <source>
        <strain evidence="1 2">GD/7</strain>
    </source>
</reference>
<dbReference type="AlphaFoldDB" id="D4J7A1"/>
<gene>
    <name evidence="1" type="ORF">CC1_14390</name>
</gene>
<sequence length="34" mass="3889">MYQVAKKYFEALKSASSDKDLEVLKEKLDVLQGI</sequence>
<accession>D4J7A1</accession>
<dbReference type="Proteomes" id="UP000008798">
    <property type="component" value="Chromosome"/>
</dbReference>
<evidence type="ECO:0000313" key="2">
    <source>
        <dbReference type="Proteomes" id="UP000008798"/>
    </source>
</evidence>
<organism evidence="1 2">
    <name type="scientific">Coprococcus catus GD/7</name>
    <dbReference type="NCBI Taxonomy" id="717962"/>
    <lineage>
        <taxon>Bacteria</taxon>
        <taxon>Bacillati</taxon>
        <taxon>Bacillota</taxon>
        <taxon>Clostridia</taxon>
        <taxon>Lachnospirales</taxon>
        <taxon>Lachnospiraceae</taxon>
        <taxon>Coprococcus</taxon>
    </lineage>
</organism>
<dbReference type="KEGG" id="cct:CC1_14390"/>
<protein>
    <submittedName>
        <fullName evidence="1">Uncharacterized protein</fullName>
    </submittedName>
</protein>
<proteinExistence type="predicted"/>
<reference evidence="1 2" key="1">
    <citation type="submission" date="2010-03" db="EMBL/GenBank/DDBJ databases">
        <title>The genome sequence of Coprococcus catus GD/7.</title>
        <authorList>
            <consortium name="metaHIT consortium -- http://www.metahit.eu/"/>
            <person name="Pajon A."/>
            <person name="Turner K."/>
            <person name="Parkhill J."/>
            <person name="Duncan S."/>
            <person name="Flint H."/>
        </authorList>
    </citation>
    <scope>NUCLEOTIDE SEQUENCE [LARGE SCALE GENOMIC DNA]</scope>
    <source>
        <strain evidence="1 2">GD/7</strain>
    </source>
</reference>